<dbReference type="SUPFAM" id="SSF53613">
    <property type="entry name" value="Ribokinase-like"/>
    <property type="match status" value="1"/>
</dbReference>
<keyword evidence="2" id="KW-0418">Kinase</keyword>
<gene>
    <name evidence="4" type="ORF">PITCH_A1920086</name>
</gene>
<protein>
    <submittedName>
        <fullName evidence="4">Bifunctional protein RfaE, domain I</fullName>
        <ecNumber evidence="4">2.7.1.-</ecNumber>
    </submittedName>
</protein>
<dbReference type="FunFam" id="3.40.1190.20:FF:000002">
    <property type="entry name" value="Bifunctional protein HldE"/>
    <property type="match status" value="1"/>
</dbReference>
<evidence type="ECO:0000259" key="3">
    <source>
        <dbReference type="Pfam" id="PF00294"/>
    </source>
</evidence>
<dbReference type="Pfam" id="PF00294">
    <property type="entry name" value="PfkB"/>
    <property type="match status" value="1"/>
</dbReference>
<accession>A0A445MW66</accession>
<dbReference type="NCBIfam" id="TIGR02198">
    <property type="entry name" value="rfaE_dom_I"/>
    <property type="match status" value="1"/>
</dbReference>
<dbReference type="AlphaFoldDB" id="A0A445MW66"/>
<organism evidence="4">
    <name type="scientific">uncultured Desulfobacterium sp</name>
    <dbReference type="NCBI Taxonomy" id="201089"/>
    <lineage>
        <taxon>Bacteria</taxon>
        <taxon>Pseudomonadati</taxon>
        <taxon>Thermodesulfobacteriota</taxon>
        <taxon>Desulfobacteria</taxon>
        <taxon>Desulfobacterales</taxon>
        <taxon>Desulfobacteriaceae</taxon>
        <taxon>Desulfobacterium</taxon>
        <taxon>environmental samples</taxon>
    </lineage>
</organism>
<name>A0A445MW66_9BACT</name>
<dbReference type="GO" id="GO:0005829">
    <property type="term" value="C:cytosol"/>
    <property type="evidence" value="ECO:0007669"/>
    <property type="project" value="TreeGrafter"/>
</dbReference>
<dbReference type="EC" id="2.7.1.-" evidence="4"/>
<dbReference type="CDD" id="cd01172">
    <property type="entry name" value="RfaE_like"/>
    <property type="match status" value="1"/>
</dbReference>
<dbReference type="InterPro" id="IPR011913">
    <property type="entry name" value="RfaE_dom_I"/>
</dbReference>
<dbReference type="EMBL" id="OJIN01000104">
    <property type="protein sequence ID" value="SPD73747.1"/>
    <property type="molecule type" value="Genomic_DNA"/>
</dbReference>
<dbReference type="Gene3D" id="3.40.1190.20">
    <property type="match status" value="1"/>
</dbReference>
<reference evidence="4" key="1">
    <citation type="submission" date="2018-01" db="EMBL/GenBank/DDBJ databases">
        <authorList>
            <person name="Regsiter A."/>
            <person name="William W."/>
        </authorList>
    </citation>
    <scope>NUCLEOTIDE SEQUENCE</scope>
    <source>
        <strain evidence="4">TRIP AH-1</strain>
    </source>
</reference>
<evidence type="ECO:0000313" key="4">
    <source>
        <dbReference type="EMBL" id="SPD73747.1"/>
    </source>
</evidence>
<feature type="domain" description="Carbohydrate kinase PfkB" evidence="3">
    <location>
        <begin position="26"/>
        <end position="323"/>
    </location>
</feature>
<dbReference type="InterPro" id="IPR011611">
    <property type="entry name" value="PfkB_dom"/>
</dbReference>
<dbReference type="GO" id="GO:0016773">
    <property type="term" value="F:phosphotransferase activity, alcohol group as acceptor"/>
    <property type="evidence" value="ECO:0007669"/>
    <property type="project" value="InterPro"/>
</dbReference>
<evidence type="ECO:0000256" key="2">
    <source>
        <dbReference type="ARBA" id="ARBA00022777"/>
    </source>
</evidence>
<keyword evidence="1 4" id="KW-0808">Transferase</keyword>
<proteinExistence type="predicted"/>
<evidence type="ECO:0000256" key="1">
    <source>
        <dbReference type="ARBA" id="ARBA00022679"/>
    </source>
</evidence>
<dbReference type="GO" id="GO:0033785">
    <property type="term" value="F:heptose 7-phosphate kinase activity"/>
    <property type="evidence" value="ECO:0007669"/>
    <property type="project" value="TreeGrafter"/>
</dbReference>
<dbReference type="PANTHER" id="PTHR46969">
    <property type="entry name" value="BIFUNCTIONAL PROTEIN HLDE"/>
    <property type="match status" value="1"/>
</dbReference>
<sequence length="333" mass="36159">MLMAGTIGHHYDKDLLRSYVDRFSRAKIFVIGDIIMDEYIWGDVSRISPEAPVPVVEVKEETKMLGGAANVINNMATLGASPVLCGVVGKDPTGQEVIKKVKSMGLNTEGIVQQEDRLTSIKTRIVARNQQVVRFDREVRGDISDKSMRSILKIIEKNLDNIDGIVVSDYGKGVISSALMKELRDLVRGDSAIIAVDPKTGNFEYYHEVDVITPNHHEAGTFCRFDVVDEESLLRAGRQMLADLNCRSVLITQGKDGMTLFEKSGENTHIPTVAKKVFDVTGAGDTVISTFALGLACGLDLKSSAILSNFAAGIVVGEVGTSTVKAEDLKNAI</sequence>
<dbReference type="PANTHER" id="PTHR46969:SF1">
    <property type="entry name" value="BIFUNCTIONAL PROTEIN HLDE"/>
    <property type="match status" value="1"/>
</dbReference>
<dbReference type="GO" id="GO:0033786">
    <property type="term" value="F:heptose-1-phosphate adenylyltransferase activity"/>
    <property type="evidence" value="ECO:0007669"/>
    <property type="project" value="TreeGrafter"/>
</dbReference>
<dbReference type="InterPro" id="IPR029056">
    <property type="entry name" value="Ribokinase-like"/>
</dbReference>